<evidence type="ECO:0000313" key="3">
    <source>
        <dbReference type="Proteomes" id="UP000632273"/>
    </source>
</evidence>
<comment type="caution">
    <text evidence="2">The sequence shown here is derived from an EMBL/GenBank/DDBJ whole genome shotgun (WGS) entry which is preliminary data.</text>
</comment>
<proteinExistence type="predicted"/>
<accession>A0ABQ1UXN0</accession>
<protein>
    <recommendedName>
        <fullName evidence="1">Nucleoside phosphorylase domain-containing protein</fullName>
    </recommendedName>
</protein>
<keyword evidence="3" id="KW-1185">Reference proteome</keyword>
<dbReference type="InterPro" id="IPR000845">
    <property type="entry name" value="Nucleoside_phosphorylase_d"/>
</dbReference>
<dbReference type="Proteomes" id="UP000632273">
    <property type="component" value="Unassembled WGS sequence"/>
</dbReference>
<name>A0ABQ1UXN0_9BACT</name>
<dbReference type="InterPro" id="IPR035994">
    <property type="entry name" value="Nucleoside_phosphorylase_sf"/>
</dbReference>
<gene>
    <name evidence="2" type="ORF">GCM10011383_44470</name>
</gene>
<feature type="domain" description="Nucleoside phosphorylase" evidence="1">
    <location>
        <begin position="44"/>
        <end position="242"/>
    </location>
</feature>
<dbReference type="PANTHER" id="PTHR46832">
    <property type="entry name" value="5'-METHYLTHIOADENOSINE/S-ADENOSYLHOMOCYSTEINE NUCLEOSIDASE"/>
    <property type="match status" value="1"/>
</dbReference>
<evidence type="ECO:0000259" key="1">
    <source>
        <dbReference type="Pfam" id="PF01048"/>
    </source>
</evidence>
<sequence length="548" mass="62686">MNYKSISEENFAEYVDLMSIVLVTVTQIEKECLHERLTPLHGLENILVVQKQFYTYYLGMLGKYAVCHVESRMGSSGAGASTMTVQQAIEFVKPTFIMMVGIAFGVNNKEQRIGDVLVSELIIQYENIKVKRGKIQCRGYKQMSSVLLLNRFVNPIGWEFALTPTRRSRVLSGNMLSGEKLIDDVKYRNQLVRLFEPVVGGEMEGTGLASVAHAYSKNWLVIKGICDFADGNKGINKVKKQYLAARAAVDLCCNVFNDNFTFKDLGVFPLETLKEEDNVFCKIDQTVFRDATFNAYSVTKEAYYLNREIDVMYSNYIAAKANIWSFGKSGMGKTCMTFRNLIQAGKRIFVIDFSSIEASNMLSFFEYMQARLLDFVDHKDTTWLSPVSIMQAMDNICEIANRYLNDSYIVMEEMPVDDDNDNVFKHVFSLIVKNSIQYPDSAVNFAFTSIGDPKKRVLSMAEKIGEKINFLEAIEWTTKEMSLLLQLMLDMLNCNIGPHYSSILVEKSYNNPRKLKTNLRDLILFSQFKDQPFETSLQQYFETDMRHE</sequence>
<dbReference type="Gene3D" id="3.40.50.1580">
    <property type="entry name" value="Nucleoside phosphorylase domain"/>
    <property type="match status" value="1"/>
</dbReference>
<dbReference type="RefSeq" id="WP_188816303.1">
    <property type="nucleotide sequence ID" value="NZ_BMHT01000013.1"/>
</dbReference>
<dbReference type="PANTHER" id="PTHR46832:SF1">
    <property type="entry name" value="5'-METHYLTHIOADENOSINE_S-ADENOSYLHOMOCYSTEINE NUCLEOSIDASE"/>
    <property type="match status" value="1"/>
</dbReference>
<dbReference type="SUPFAM" id="SSF53167">
    <property type="entry name" value="Purine and uridine phosphorylases"/>
    <property type="match status" value="1"/>
</dbReference>
<dbReference type="EMBL" id="BMHT01000013">
    <property type="protein sequence ID" value="GGF27891.1"/>
    <property type="molecule type" value="Genomic_DNA"/>
</dbReference>
<reference evidence="3" key="1">
    <citation type="journal article" date="2019" name="Int. J. Syst. Evol. Microbiol.">
        <title>The Global Catalogue of Microorganisms (GCM) 10K type strain sequencing project: providing services to taxonomists for standard genome sequencing and annotation.</title>
        <authorList>
            <consortium name="The Broad Institute Genomics Platform"/>
            <consortium name="The Broad Institute Genome Sequencing Center for Infectious Disease"/>
            <person name="Wu L."/>
            <person name="Ma J."/>
        </authorList>
    </citation>
    <scope>NUCLEOTIDE SEQUENCE [LARGE SCALE GENOMIC DNA]</scope>
    <source>
        <strain evidence="3">CGMCC 1.15197</strain>
    </source>
</reference>
<evidence type="ECO:0000313" key="2">
    <source>
        <dbReference type="EMBL" id="GGF27891.1"/>
    </source>
</evidence>
<dbReference type="Pfam" id="PF01048">
    <property type="entry name" value="PNP_UDP_1"/>
    <property type="match status" value="1"/>
</dbReference>
<organism evidence="2 3">
    <name type="scientific">Hymenobacter cavernae</name>
    <dbReference type="NCBI Taxonomy" id="2044852"/>
    <lineage>
        <taxon>Bacteria</taxon>
        <taxon>Pseudomonadati</taxon>
        <taxon>Bacteroidota</taxon>
        <taxon>Cytophagia</taxon>
        <taxon>Cytophagales</taxon>
        <taxon>Hymenobacteraceae</taxon>
        <taxon>Hymenobacter</taxon>
    </lineage>
</organism>